<dbReference type="Pfam" id="PF20153">
    <property type="entry name" value="DUF6535"/>
    <property type="match status" value="1"/>
</dbReference>
<dbReference type="PANTHER" id="PTHR22838">
    <property type="entry name" value="WD REPEAT PROTEIN 26-RELATED"/>
    <property type="match status" value="1"/>
</dbReference>
<keyword evidence="5" id="KW-0472">Membrane</keyword>
<dbReference type="InterPro" id="IPR045338">
    <property type="entry name" value="DUF6535"/>
</dbReference>
<dbReference type="InterPro" id="IPR001680">
    <property type="entry name" value="WD40_rpt"/>
</dbReference>
<dbReference type="InterPro" id="IPR051350">
    <property type="entry name" value="WD_repeat-ST_regulator"/>
</dbReference>
<dbReference type="Proteomes" id="UP000053593">
    <property type="component" value="Unassembled WGS sequence"/>
</dbReference>
<feature type="transmembrane region" description="Helical" evidence="5">
    <location>
        <begin position="310"/>
        <end position="332"/>
    </location>
</feature>
<dbReference type="GO" id="GO:0043161">
    <property type="term" value="P:proteasome-mediated ubiquitin-dependent protein catabolic process"/>
    <property type="evidence" value="ECO:0007669"/>
    <property type="project" value="TreeGrafter"/>
</dbReference>
<name>A0A0D0B2N4_9AGAR</name>
<evidence type="ECO:0000256" key="2">
    <source>
        <dbReference type="ARBA" id="ARBA00022737"/>
    </source>
</evidence>
<sequence length="878" mass="98061">MPQSEGNAATAAGRRRETILSLVEMLLDNQGDDYDSGLIPQPIFEGDKDDLDEHLRTAGAKAFSRFQKKIHDLDKEVRVHHRPRFLDHSENLPAQLRNFSIATQQLGSSAAIIFSTSRLRTRIADILHLYRLNAADLYPRKIKRPTARPELGVMDSAHKRRTFERTHLGPTSDLSTNLEDFPARFKALGEEVATFMNCLNEFPEFTDEVANASISSFEGDLKYWANCLQDYKGRYVQDLAAEIGEHIDNMTSALSLFIAVGIPAVRSAQKYAATNLLNLSTFTTFFSALTGTALQMSYQQTDGTSVAVNSFWFASLVFSVTAAVNSLLGLRWKRAIYRSPEHRVPWWILVWIKRSPFIFLALANSITSTITTVSSFFCSFGILAISAWFALEQWAFSRKKWLEDIIVELRESILQLHALSFVARVFKQSRKLVSAHISSASFRLHSVKFVNVPSDGEKTKESTDGLPVIMPPANASTRVSAINHSLSYSGLPTIPSSEGNRPGKQLWRDAFLLMRMNTAFASWSRIAASVPKLRHLKPIQNIAAHQRLIAHMQFSPDGRYLATSSWDRTSIIFRVQNSVLTRYRTLGLATGFVGQVSWSPTGHLLLIKLNRIVKVWTQDGAFQNAIHRVAYIDSITWFPDGEGDVSVLGTYNFGNMKLRDVAVTPDGIRLIGVGPLIQSPDGFLPSKSRAENRLTVYNIETMKTEYTIPVLNDVKNITLAKKTPVGVVALVSYENKASPQLWGLITMKDVARVVLRQTYIPKSPVDFVGRCHFGGKNDELVLSAGKAGDIYVWDRESGLLLHHIEAQGIEGNMTCISWNRVEDNPYMFATGNNNGAIRLWTKPQQQKISSQNLSPDAGDMERPLAPEGLVSQPPSLKE</sequence>
<dbReference type="SMART" id="SM00320">
    <property type="entry name" value="WD40"/>
    <property type="match status" value="4"/>
</dbReference>
<protein>
    <recommendedName>
        <fullName evidence="6">DUF6535 domain-containing protein</fullName>
    </recommendedName>
</protein>
<dbReference type="InterPro" id="IPR036322">
    <property type="entry name" value="WD40_repeat_dom_sf"/>
</dbReference>
<evidence type="ECO:0000256" key="5">
    <source>
        <dbReference type="SAM" id="Phobius"/>
    </source>
</evidence>
<feature type="region of interest" description="Disordered" evidence="4">
    <location>
        <begin position="844"/>
        <end position="878"/>
    </location>
</feature>
<dbReference type="Pfam" id="PF00400">
    <property type="entry name" value="WD40"/>
    <property type="match status" value="1"/>
</dbReference>
<dbReference type="PROSITE" id="PS50082">
    <property type="entry name" value="WD_REPEATS_2"/>
    <property type="match status" value="1"/>
</dbReference>
<keyword evidence="8" id="KW-1185">Reference proteome</keyword>
<gene>
    <name evidence="7" type="ORF">GYMLUDRAFT_247056</name>
</gene>
<dbReference type="Gene3D" id="2.130.10.10">
    <property type="entry name" value="YVTN repeat-like/Quinoprotein amine dehydrogenase"/>
    <property type="match status" value="2"/>
</dbReference>
<keyword evidence="5" id="KW-1133">Transmembrane helix</keyword>
<evidence type="ECO:0000313" key="7">
    <source>
        <dbReference type="EMBL" id="KIK57420.1"/>
    </source>
</evidence>
<reference evidence="7 8" key="1">
    <citation type="submission" date="2014-04" db="EMBL/GenBank/DDBJ databases">
        <title>Evolutionary Origins and Diversification of the Mycorrhizal Mutualists.</title>
        <authorList>
            <consortium name="DOE Joint Genome Institute"/>
            <consortium name="Mycorrhizal Genomics Consortium"/>
            <person name="Kohler A."/>
            <person name="Kuo A."/>
            <person name="Nagy L.G."/>
            <person name="Floudas D."/>
            <person name="Copeland A."/>
            <person name="Barry K.W."/>
            <person name="Cichocki N."/>
            <person name="Veneault-Fourrey C."/>
            <person name="LaButti K."/>
            <person name="Lindquist E.A."/>
            <person name="Lipzen A."/>
            <person name="Lundell T."/>
            <person name="Morin E."/>
            <person name="Murat C."/>
            <person name="Riley R."/>
            <person name="Ohm R."/>
            <person name="Sun H."/>
            <person name="Tunlid A."/>
            <person name="Henrissat B."/>
            <person name="Grigoriev I.V."/>
            <person name="Hibbett D.S."/>
            <person name="Martin F."/>
        </authorList>
    </citation>
    <scope>NUCLEOTIDE SEQUENCE [LARGE SCALE GENOMIC DNA]</scope>
    <source>
        <strain evidence="7 8">FD-317 M1</strain>
    </source>
</reference>
<dbReference type="OrthoDB" id="972532at2759"/>
<evidence type="ECO:0000256" key="4">
    <source>
        <dbReference type="SAM" id="MobiDB-lite"/>
    </source>
</evidence>
<feature type="compositionally biased region" description="Polar residues" evidence="4">
    <location>
        <begin position="844"/>
        <end position="854"/>
    </location>
</feature>
<feature type="transmembrane region" description="Helical" evidence="5">
    <location>
        <begin position="276"/>
        <end position="298"/>
    </location>
</feature>
<feature type="domain" description="DUF6535" evidence="6">
    <location>
        <begin position="254"/>
        <end position="343"/>
    </location>
</feature>
<dbReference type="EMBL" id="KN834791">
    <property type="protein sequence ID" value="KIK57420.1"/>
    <property type="molecule type" value="Genomic_DNA"/>
</dbReference>
<dbReference type="GO" id="GO:0034657">
    <property type="term" value="C:GID complex"/>
    <property type="evidence" value="ECO:0007669"/>
    <property type="project" value="TreeGrafter"/>
</dbReference>
<feature type="repeat" description="WD" evidence="3">
    <location>
        <begin position="542"/>
        <end position="583"/>
    </location>
</feature>
<evidence type="ECO:0000256" key="1">
    <source>
        <dbReference type="ARBA" id="ARBA00022574"/>
    </source>
</evidence>
<keyword evidence="1 3" id="KW-0853">WD repeat</keyword>
<proteinExistence type="predicted"/>
<dbReference type="SUPFAM" id="SSF50978">
    <property type="entry name" value="WD40 repeat-like"/>
    <property type="match status" value="1"/>
</dbReference>
<accession>A0A0D0B2N4</accession>
<feature type="transmembrane region" description="Helical" evidence="5">
    <location>
        <begin position="369"/>
        <end position="391"/>
    </location>
</feature>
<dbReference type="InterPro" id="IPR015943">
    <property type="entry name" value="WD40/YVTN_repeat-like_dom_sf"/>
</dbReference>
<keyword evidence="5" id="KW-0812">Transmembrane</keyword>
<evidence type="ECO:0000259" key="6">
    <source>
        <dbReference type="Pfam" id="PF20153"/>
    </source>
</evidence>
<evidence type="ECO:0000313" key="8">
    <source>
        <dbReference type="Proteomes" id="UP000053593"/>
    </source>
</evidence>
<evidence type="ECO:0000256" key="3">
    <source>
        <dbReference type="PROSITE-ProRule" id="PRU00221"/>
    </source>
</evidence>
<keyword evidence="2" id="KW-0677">Repeat</keyword>
<dbReference type="HOGENOM" id="CLU_008849_0_0_1"/>
<dbReference type="PANTHER" id="PTHR22838:SF0">
    <property type="entry name" value="WD REPEAT-CONTAINING PROTEIN 26"/>
    <property type="match status" value="1"/>
</dbReference>
<organism evidence="7 8">
    <name type="scientific">Collybiopsis luxurians FD-317 M1</name>
    <dbReference type="NCBI Taxonomy" id="944289"/>
    <lineage>
        <taxon>Eukaryota</taxon>
        <taxon>Fungi</taxon>
        <taxon>Dikarya</taxon>
        <taxon>Basidiomycota</taxon>
        <taxon>Agaricomycotina</taxon>
        <taxon>Agaricomycetes</taxon>
        <taxon>Agaricomycetidae</taxon>
        <taxon>Agaricales</taxon>
        <taxon>Marasmiineae</taxon>
        <taxon>Omphalotaceae</taxon>
        <taxon>Collybiopsis</taxon>
        <taxon>Collybiopsis luxurians</taxon>
    </lineage>
</organism>
<dbReference type="AlphaFoldDB" id="A0A0D0B2N4"/>